<gene>
    <name evidence="1" type="ORF">ES332_A08G168800v1</name>
</gene>
<proteinExistence type="predicted"/>
<dbReference type="AlphaFoldDB" id="A0A5D2PFR5"/>
<evidence type="ECO:0000313" key="1">
    <source>
        <dbReference type="EMBL" id="TYI15171.1"/>
    </source>
</evidence>
<keyword evidence="2" id="KW-1185">Reference proteome</keyword>
<dbReference type="EMBL" id="CM017617">
    <property type="protein sequence ID" value="TYI15171.1"/>
    <property type="molecule type" value="Genomic_DNA"/>
</dbReference>
<sequence>MKLLCTTIVAHPLFNTLSPMNVPPESSLPPITQKSTCKTDREYGPQDLLTCRHHWCSSNNSFICYKSGSRGRMLARVFPHHSFRRR</sequence>
<evidence type="ECO:0000313" key="2">
    <source>
        <dbReference type="Proteomes" id="UP000322667"/>
    </source>
</evidence>
<reference evidence="1 2" key="1">
    <citation type="submission" date="2019-07" db="EMBL/GenBank/DDBJ databases">
        <title>WGS assembly of Gossypium tomentosum.</title>
        <authorList>
            <person name="Chen Z.J."/>
            <person name="Sreedasyam A."/>
            <person name="Ando A."/>
            <person name="Song Q."/>
            <person name="De L."/>
            <person name="Hulse-Kemp A."/>
            <person name="Ding M."/>
            <person name="Ye W."/>
            <person name="Kirkbride R."/>
            <person name="Jenkins J."/>
            <person name="Plott C."/>
            <person name="Lovell J."/>
            <person name="Lin Y.-M."/>
            <person name="Vaughn R."/>
            <person name="Liu B."/>
            <person name="Li W."/>
            <person name="Simpson S."/>
            <person name="Scheffler B."/>
            <person name="Saski C."/>
            <person name="Grover C."/>
            <person name="Hu G."/>
            <person name="Conover J."/>
            <person name="Carlson J."/>
            <person name="Shu S."/>
            <person name="Boston L."/>
            <person name="Williams M."/>
            <person name="Peterson D."/>
            <person name="Mcgee K."/>
            <person name="Jones D."/>
            <person name="Wendel J."/>
            <person name="Stelly D."/>
            <person name="Grimwood J."/>
            <person name="Schmutz J."/>
        </authorList>
    </citation>
    <scope>NUCLEOTIDE SEQUENCE [LARGE SCALE GENOMIC DNA]</scope>
    <source>
        <strain evidence="1">7179.01</strain>
    </source>
</reference>
<organism evidence="1 2">
    <name type="scientific">Gossypium tomentosum</name>
    <name type="common">Hawaiian cotton</name>
    <name type="synonym">Gossypium sandvicense</name>
    <dbReference type="NCBI Taxonomy" id="34277"/>
    <lineage>
        <taxon>Eukaryota</taxon>
        <taxon>Viridiplantae</taxon>
        <taxon>Streptophyta</taxon>
        <taxon>Embryophyta</taxon>
        <taxon>Tracheophyta</taxon>
        <taxon>Spermatophyta</taxon>
        <taxon>Magnoliopsida</taxon>
        <taxon>eudicotyledons</taxon>
        <taxon>Gunneridae</taxon>
        <taxon>Pentapetalae</taxon>
        <taxon>rosids</taxon>
        <taxon>malvids</taxon>
        <taxon>Malvales</taxon>
        <taxon>Malvaceae</taxon>
        <taxon>Malvoideae</taxon>
        <taxon>Gossypium</taxon>
    </lineage>
</organism>
<dbReference type="Proteomes" id="UP000322667">
    <property type="component" value="Chromosome A08"/>
</dbReference>
<accession>A0A5D2PFR5</accession>
<name>A0A5D2PFR5_GOSTO</name>
<protein>
    <submittedName>
        <fullName evidence="1">Uncharacterized protein</fullName>
    </submittedName>
</protein>